<keyword evidence="1" id="KW-0812">Transmembrane</keyword>
<geneLocation type="chloroplast" evidence="2"/>
<feature type="transmembrane region" description="Helical" evidence="1">
    <location>
        <begin position="94"/>
        <end position="116"/>
    </location>
</feature>
<reference evidence="2" key="1">
    <citation type="journal article" date="2016" name="Genome Biol. Evol.">
        <title>Evolutionary Dynamics of Chloroplast Genomes in Low Light: A Case Study of the Endolithic Green Alga Ostreobium quekettii.</title>
        <authorList>
            <person name="R Marcelino V."/>
            <person name="Cremen M.C."/>
            <person name="Jackson C.J."/>
            <person name="Larkum A.A."/>
            <person name="Verbruggen H."/>
        </authorList>
    </citation>
    <scope>NUCLEOTIDE SEQUENCE</scope>
</reference>
<dbReference type="RefSeq" id="YP_009306246.1">
    <property type="nucleotide sequence ID" value="NC_031367.1"/>
</dbReference>
<sequence length="782" mass="91999">MNLAQELKNYIYFLQHYIEQPNDLKSFINYIHYNLIYFIRLGKASLSYIFSLNWLHEFSSLPNLLPVYNHSTLREIYTNKNPGQFLIEYENLSFVIHTPIIAILIMAFFMSLYFWLPNSIIHILILRRLIVEGIPAGLAAALGTLTAQIFAISILLFGLRFSLYPWLNYESWNYIIGLIFICILIYHLAHSSIKRQRFTNYHSLGQIFCINFILVAFENYGLFPYFSSFSTVENLNCLTLTDPYQKCIFLICFIFSSFFWIGIFGYLSIAFSQVIVVYITKSYSNWIQKVNFSCLTLILAYCIASLPYYGLDYLILAPFGFHGEEPSILTLQTNKKDVAKGRLGEYSAHSSIDTDITPYDRGRYSTGSEIELTFEDLNFQGEYIWRARIDRLASGSAGIVNKFMSKFLPKNPKELMITDSRNEIVEEESIENPNIYTSNSIFESLFNRFLNDYTAEVKDETLPESILDFEQFSAFSEVMKYGFDSFASLEELESDEFEEELGKKIKNKYYTNPVYQFLLKIDITNFLKRQPPKYSLNEQEEYNLFKQKTILMNYYNSLRDYTLLPYNEIFKDLFGETKSYANRVYNQQYKGTLKILRRLFLIDLKPNQSQTILKYDQLLFDSKEAFETSFHEELKKPTKRLKKRPKYIRETINKPFYLGWDDQSKQLNITNRYFSHDSLFETFNLSNSSKEDLNLVFTSWPYLVNPNELSSSQYMFQKFDQAQTDLQKDLFEYTEMGDYESHLIYETLPSIIRRIDLRNKDKALIPLKPTYGVSIPIRVERG</sequence>
<feature type="transmembrane region" description="Helical" evidence="1">
    <location>
        <begin position="137"/>
        <end position="159"/>
    </location>
</feature>
<gene>
    <name evidence="2" type="primary">ycf1</name>
</gene>
<feature type="transmembrane region" description="Helical" evidence="1">
    <location>
        <begin position="35"/>
        <end position="55"/>
    </location>
</feature>
<evidence type="ECO:0008006" key="3">
    <source>
        <dbReference type="Google" id="ProtNLM"/>
    </source>
</evidence>
<name>A0A1C9JBB9_9CHLO</name>
<keyword evidence="2" id="KW-0150">Chloroplast</keyword>
<evidence type="ECO:0000256" key="1">
    <source>
        <dbReference type="SAM" id="Phobius"/>
    </source>
</evidence>
<evidence type="ECO:0000313" key="2">
    <source>
        <dbReference type="EMBL" id="AOP19150.1"/>
    </source>
</evidence>
<keyword evidence="1" id="KW-1133">Transmembrane helix</keyword>
<keyword evidence="1" id="KW-0472">Membrane</keyword>
<dbReference type="EMBL" id="KX808497">
    <property type="protein sequence ID" value="AOP19150.1"/>
    <property type="molecule type" value="Genomic_DNA"/>
</dbReference>
<proteinExistence type="predicted"/>
<feature type="transmembrane region" description="Helical" evidence="1">
    <location>
        <begin position="248"/>
        <end position="278"/>
    </location>
</feature>
<reference evidence="2" key="2">
    <citation type="submission" date="2016-08" db="EMBL/GenBank/DDBJ databases">
        <authorList>
            <person name="Seilhamer J.J."/>
        </authorList>
    </citation>
    <scope>NUCLEOTIDE SEQUENCE</scope>
</reference>
<feature type="transmembrane region" description="Helical" evidence="1">
    <location>
        <begin position="201"/>
        <end position="223"/>
    </location>
</feature>
<dbReference type="GeneID" id="29288619"/>
<accession>A0A1C9JBB9</accession>
<protein>
    <recommendedName>
        <fullName evidence="3">Ycf1</fullName>
    </recommendedName>
</protein>
<organism evidence="2">
    <name type="scientific">Derbesia sp. WEST4838</name>
    <dbReference type="NCBI Taxonomy" id="1847751"/>
    <lineage>
        <taxon>Eukaryota</taxon>
        <taxon>Viridiplantae</taxon>
        <taxon>Chlorophyta</taxon>
        <taxon>core chlorophytes</taxon>
        <taxon>Ulvophyceae</taxon>
        <taxon>TCBD clade</taxon>
        <taxon>Bryopsidales</taxon>
        <taxon>Bryopsidineae</taxon>
        <taxon>Derbesiaceae</taxon>
        <taxon>Derbesia</taxon>
    </lineage>
</organism>
<dbReference type="AlphaFoldDB" id="A0A1C9JBB9"/>
<keyword evidence="2" id="KW-0934">Plastid</keyword>
<feature type="transmembrane region" description="Helical" evidence="1">
    <location>
        <begin position="171"/>
        <end position="189"/>
    </location>
</feature>
<feature type="transmembrane region" description="Helical" evidence="1">
    <location>
        <begin position="290"/>
        <end position="311"/>
    </location>
</feature>